<dbReference type="AlphaFoldDB" id="Q6MI90"/>
<dbReference type="PROSITE" id="PS51257">
    <property type="entry name" value="PROKAR_LIPOPROTEIN"/>
    <property type="match status" value="1"/>
</dbReference>
<feature type="binding site" evidence="7">
    <location>
        <position position="176"/>
    </location>
    <ligand>
        <name>Zn(2+)</name>
        <dbReference type="ChEBI" id="CHEBI:29105"/>
    </ligand>
</feature>
<dbReference type="HOGENOM" id="CLU_728944_0_0_7"/>
<keyword evidence="7" id="KW-0002">3D-structure</keyword>
<keyword evidence="3" id="KW-0732">Signal</keyword>
<dbReference type="EMBL" id="BX842655">
    <property type="protein sequence ID" value="CAE78090.1"/>
    <property type="molecule type" value="Genomic_DNA"/>
</dbReference>
<evidence type="ECO:0000256" key="3">
    <source>
        <dbReference type="SAM" id="SignalP"/>
    </source>
</evidence>
<dbReference type="PDBsum" id="5JP6"/>
<evidence type="ECO:0000313" key="5">
    <source>
        <dbReference type="EMBL" id="CAE78090.1"/>
    </source>
</evidence>
<dbReference type="PANTHER" id="PTHR10587">
    <property type="entry name" value="GLYCOSYL TRANSFERASE-RELATED"/>
    <property type="match status" value="1"/>
</dbReference>
<reference evidence="7" key="2">
    <citation type="journal article" date="2016" name="Sci. Rep.">
        <title>Interrupting peptidoglycan deacetylation during Bdellovibrio predator-prey interaction prevents ultimate destruction of prey wall, liberating bacterial-ghosts.</title>
        <authorList>
            <person name="Lambert C."/>
            <person name="Lerner T.R."/>
            <person name="Bui N.K."/>
            <person name="Somers H."/>
            <person name="Aizawa S."/>
            <person name="Liddell S."/>
            <person name="Clark A."/>
            <person name="Vollmer W."/>
            <person name="Lovering A.L."/>
            <person name="Sockett R.E."/>
        </authorList>
    </citation>
    <scope>X-RAY CRYSTALLOGRAPHY (1.50 ANGSTROMS) IN COMPLEX WITH ZN(2+)</scope>
    <scope>DISULFIDE BONDS</scope>
</reference>
<dbReference type="CDD" id="cd10917">
    <property type="entry name" value="CE4_NodB_like_6s_7s"/>
    <property type="match status" value="1"/>
</dbReference>
<dbReference type="GO" id="GO:0005975">
    <property type="term" value="P:carbohydrate metabolic process"/>
    <property type="evidence" value="ECO:0007669"/>
    <property type="project" value="InterPro"/>
</dbReference>
<feature type="disulfide bond" evidence="7">
    <location>
        <begin position="79"/>
        <end position="109"/>
    </location>
</feature>
<evidence type="ECO:0007829" key="7">
    <source>
        <dbReference type="PDB" id="5JP6"/>
    </source>
</evidence>
<proteinExistence type="evidence at protein level"/>
<dbReference type="KEGG" id="bba:Bd3279"/>
<dbReference type="GO" id="GO:0016810">
    <property type="term" value="F:hydrolase activity, acting on carbon-nitrogen (but not peptide) bonds"/>
    <property type="evidence" value="ECO:0007669"/>
    <property type="project" value="InterPro"/>
</dbReference>
<feature type="signal peptide" evidence="3">
    <location>
        <begin position="1"/>
        <end position="16"/>
    </location>
</feature>
<dbReference type="PROSITE" id="PS51677">
    <property type="entry name" value="NODB"/>
    <property type="match status" value="1"/>
</dbReference>
<evidence type="ECO:0000313" key="6">
    <source>
        <dbReference type="Proteomes" id="UP000008080"/>
    </source>
</evidence>
<keyword evidence="6" id="KW-1185">Reference proteome</keyword>
<keyword evidence="1 7" id="KW-0479">Metal-binding</keyword>
<protein>
    <submittedName>
        <fullName evidence="5">Putative polysaccharide deacetylase</fullName>
        <ecNumber evidence="5">3.5.1.-</ecNumber>
    </submittedName>
</protein>
<dbReference type="Gene3D" id="3.20.20.370">
    <property type="entry name" value="Glycoside hydrolase/deacetylase"/>
    <property type="match status" value="1"/>
</dbReference>
<feature type="domain" description="NodB homology" evidence="4">
    <location>
        <begin position="169"/>
        <end position="360"/>
    </location>
</feature>
<dbReference type="eggNOG" id="COG0726">
    <property type="taxonomic scope" value="Bacteria"/>
</dbReference>
<dbReference type="InterPro" id="IPR050248">
    <property type="entry name" value="Polysacc_deacetylase_ArnD"/>
</dbReference>
<name>Q6MI90_BDEBA</name>
<dbReference type="InterPro" id="IPR002509">
    <property type="entry name" value="NODB_dom"/>
</dbReference>
<dbReference type="Proteomes" id="UP000008080">
    <property type="component" value="Chromosome"/>
</dbReference>
<feature type="binding site" evidence="7">
    <location>
        <position position="280"/>
    </location>
    <ligand>
        <name>Zn(2+)</name>
        <dbReference type="ChEBI" id="CHEBI:29105"/>
    </ligand>
</feature>
<dbReference type="STRING" id="264462.Bd3279"/>
<keyword evidence="7" id="KW-0862">Zinc</keyword>
<dbReference type="GO" id="GO:0046872">
    <property type="term" value="F:metal ion binding"/>
    <property type="evidence" value="ECO:0007669"/>
    <property type="project" value="UniProtKB-KW"/>
</dbReference>
<dbReference type="PDB" id="5JP6">
    <property type="method" value="X-ray"/>
    <property type="resolution" value="1.50 A"/>
    <property type="chains" value="A=1-383"/>
</dbReference>
<feature type="chain" id="PRO_5004276556" evidence="3">
    <location>
        <begin position="17"/>
        <end position="383"/>
    </location>
</feature>
<dbReference type="PANTHER" id="PTHR10587:SF133">
    <property type="entry name" value="CHITIN DEACETYLASE 1-RELATED"/>
    <property type="match status" value="1"/>
</dbReference>
<feature type="binding site" evidence="7">
    <location>
        <position position="227"/>
    </location>
    <ligand>
        <name>Zn(2+)</name>
        <dbReference type="ChEBI" id="CHEBI:29105"/>
    </ligand>
</feature>
<gene>
    <name evidence="5" type="ordered locus">Bd3279</name>
</gene>
<evidence type="ECO:0000256" key="2">
    <source>
        <dbReference type="ARBA" id="ARBA00022801"/>
    </source>
</evidence>
<dbReference type="SUPFAM" id="SSF88713">
    <property type="entry name" value="Glycoside hydrolase/deacetylase"/>
    <property type="match status" value="1"/>
</dbReference>
<reference evidence="5 6" key="1">
    <citation type="journal article" date="2004" name="Science">
        <title>A predator unmasked: life cycle of Bdellovibrio bacteriovorus from a genomic perspective.</title>
        <authorList>
            <person name="Rendulic S."/>
            <person name="Jagtap P."/>
            <person name="Rosinus A."/>
            <person name="Eppinger M."/>
            <person name="Baar C."/>
            <person name="Lanz C."/>
            <person name="Keller H."/>
            <person name="Lambert C."/>
            <person name="Evans K.J."/>
            <person name="Goesmann A."/>
            <person name="Meyer F."/>
            <person name="Sockett R.E."/>
            <person name="Schuster S.C."/>
        </authorList>
    </citation>
    <scope>NUCLEOTIDE SEQUENCE [LARGE SCALE GENOMIC DNA]</scope>
    <source>
        <strain evidence="6">ATCC 15356 / DSM 50701 / NCIMB 9529 / HD100</strain>
    </source>
</reference>
<organism evidence="5 6">
    <name type="scientific">Bdellovibrio bacteriovorus (strain ATCC 15356 / DSM 50701 / NCIMB 9529 / HD100)</name>
    <dbReference type="NCBI Taxonomy" id="264462"/>
    <lineage>
        <taxon>Bacteria</taxon>
        <taxon>Pseudomonadati</taxon>
        <taxon>Bdellovibrionota</taxon>
        <taxon>Bdellovibrionia</taxon>
        <taxon>Bdellovibrionales</taxon>
        <taxon>Pseudobdellovibrionaceae</taxon>
        <taxon>Bdellovibrio</taxon>
    </lineage>
</organism>
<dbReference type="SMR" id="Q6MI90"/>
<accession>Q6MI90</accession>
<sequence length="383" mass="42819">MYMKKLVFGGMLIVSAASLVGCGSQIGSSVRQAVSDNQSAQTLVEWENSEANPEALFANWRHEFMVDSSKRESMKTELCKELQALPAQDLTLFENEIRDENNRALVSGCKEELLAQVDEHFDEQRESMSVPGHALKAVQSRNSFRFPDNTQKRDMSNGYMAVRGDVARKEVVLTFDDGPHGLYTDAILRALKEVNAKAMFFATGKSVRTNPEALKRVAADGHVIGSHSITHACLGTSVACYKQMGNRNLTFDEAAAEVRGGHQAVFDVLGWVDPVFRFPYGETSKDLKAFLKTKSTGEFAWNIESDDWRTQSNEQLLARVLANVESQGRGIVLFHDIQRRTAEIMPQFLRELYNRGYSVVLLTAADPSAKYNSKLVKRKQQLP</sequence>
<evidence type="ECO:0000256" key="1">
    <source>
        <dbReference type="ARBA" id="ARBA00022723"/>
    </source>
</evidence>
<keyword evidence="2 5" id="KW-0378">Hydrolase</keyword>
<dbReference type="GO" id="GO:0016020">
    <property type="term" value="C:membrane"/>
    <property type="evidence" value="ECO:0007669"/>
    <property type="project" value="TreeGrafter"/>
</dbReference>
<dbReference type="Pfam" id="PF01522">
    <property type="entry name" value="Polysacc_deac_1"/>
    <property type="match status" value="1"/>
</dbReference>
<dbReference type="InterPro" id="IPR011330">
    <property type="entry name" value="Glyco_hydro/deAcase_b/a-brl"/>
</dbReference>
<feature type="binding site" evidence="7">
    <location>
        <position position="177"/>
    </location>
    <ligand>
        <name>Zn(2+)</name>
        <dbReference type="ChEBI" id="CHEBI:29105"/>
    </ligand>
</feature>
<dbReference type="EC" id="3.5.1.-" evidence="5"/>
<evidence type="ECO:0000259" key="4">
    <source>
        <dbReference type="PROSITE" id="PS51677"/>
    </source>
</evidence>